<organism evidence="2 3">
    <name type="scientific">Suillus discolor</name>
    <dbReference type="NCBI Taxonomy" id="1912936"/>
    <lineage>
        <taxon>Eukaryota</taxon>
        <taxon>Fungi</taxon>
        <taxon>Dikarya</taxon>
        <taxon>Basidiomycota</taxon>
        <taxon>Agaricomycotina</taxon>
        <taxon>Agaricomycetes</taxon>
        <taxon>Agaricomycetidae</taxon>
        <taxon>Boletales</taxon>
        <taxon>Suillineae</taxon>
        <taxon>Suillaceae</taxon>
        <taxon>Suillus</taxon>
    </lineage>
</organism>
<keyword evidence="3" id="KW-1185">Reference proteome</keyword>
<feature type="chain" id="PRO_5040219263" description="Secreted protein" evidence="1">
    <location>
        <begin position="27"/>
        <end position="77"/>
    </location>
</feature>
<evidence type="ECO:0000313" key="3">
    <source>
        <dbReference type="Proteomes" id="UP000823399"/>
    </source>
</evidence>
<dbReference type="Proteomes" id="UP000823399">
    <property type="component" value="Unassembled WGS sequence"/>
</dbReference>
<proteinExistence type="predicted"/>
<reference evidence="2" key="1">
    <citation type="journal article" date="2020" name="New Phytol.">
        <title>Comparative genomics reveals dynamic genome evolution in host specialist ectomycorrhizal fungi.</title>
        <authorList>
            <person name="Lofgren L.A."/>
            <person name="Nguyen N.H."/>
            <person name="Vilgalys R."/>
            <person name="Ruytinx J."/>
            <person name="Liao H.L."/>
            <person name="Branco S."/>
            <person name="Kuo A."/>
            <person name="LaButti K."/>
            <person name="Lipzen A."/>
            <person name="Andreopoulos W."/>
            <person name="Pangilinan J."/>
            <person name="Riley R."/>
            <person name="Hundley H."/>
            <person name="Na H."/>
            <person name="Barry K."/>
            <person name="Grigoriev I.V."/>
            <person name="Stajich J.E."/>
            <person name="Kennedy P.G."/>
        </authorList>
    </citation>
    <scope>NUCLEOTIDE SEQUENCE</scope>
    <source>
        <strain evidence="2">FC423</strain>
    </source>
</reference>
<keyword evidence="1" id="KW-0732">Signal</keyword>
<evidence type="ECO:0000256" key="1">
    <source>
        <dbReference type="SAM" id="SignalP"/>
    </source>
</evidence>
<feature type="signal peptide" evidence="1">
    <location>
        <begin position="1"/>
        <end position="26"/>
    </location>
</feature>
<protein>
    <recommendedName>
        <fullName evidence="4">Secreted protein</fullName>
    </recommendedName>
</protein>
<gene>
    <name evidence="2" type="ORF">F5147DRAFT_678501</name>
</gene>
<dbReference type="GeneID" id="64698466"/>
<comment type="caution">
    <text evidence="2">The sequence shown here is derived from an EMBL/GenBank/DDBJ whole genome shotgun (WGS) entry which is preliminary data.</text>
</comment>
<evidence type="ECO:0000313" key="2">
    <source>
        <dbReference type="EMBL" id="KAG2114238.1"/>
    </source>
</evidence>
<dbReference type="AlphaFoldDB" id="A0A9P7JXG3"/>
<dbReference type="EMBL" id="JABBWM010000010">
    <property type="protein sequence ID" value="KAG2114238.1"/>
    <property type="molecule type" value="Genomic_DNA"/>
</dbReference>
<sequence>MFPNYIRFTFESSSLMIVLLVTTTASLPALHSKCTLSVHFVCPYYCIHSFHAPPSFPTYAPAPFPVSMCTVHTCDLW</sequence>
<evidence type="ECO:0008006" key="4">
    <source>
        <dbReference type="Google" id="ProtNLM"/>
    </source>
</evidence>
<name>A0A9P7JXG3_9AGAM</name>
<accession>A0A9P7JXG3</accession>
<dbReference type="RefSeq" id="XP_041296351.1">
    <property type="nucleotide sequence ID" value="XM_041436207.1"/>
</dbReference>